<dbReference type="Proteomes" id="UP001328733">
    <property type="component" value="Unassembled WGS sequence"/>
</dbReference>
<sequence>MTPEERIEQLERELETARAENAALRRKLARAKDASPVERPSFKRVKQMASLACCILERVGGKVQARMGDKVRIFKKLRDAWEFFLQEEWDLSDLFPPPKPKPTPKPVEKPRCKFCEAQIYWSQDFMGKFRPYDGPGKRHQCAEYYRANGKPIPILLQETVPF</sequence>
<dbReference type="AlphaFoldDB" id="A0AAW9QXZ3"/>
<keyword evidence="3" id="KW-1185">Reference proteome</keyword>
<proteinExistence type="predicted"/>
<gene>
    <name evidence="2" type="ORF">V0288_24850</name>
</gene>
<evidence type="ECO:0000313" key="3">
    <source>
        <dbReference type="Proteomes" id="UP001328733"/>
    </source>
</evidence>
<feature type="coiled-coil region" evidence="1">
    <location>
        <begin position="7"/>
        <end position="34"/>
    </location>
</feature>
<protein>
    <submittedName>
        <fullName evidence="2">Uncharacterized protein</fullName>
    </submittedName>
</protein>
<comment type="caution">
    <text evidence="2">The sequence shown here is derived from an EMBL/GenBank/DDBJ whole genome shotgun (WGS) entry which is preliminary data.</text>
</comment>
<dbReference type="RefSeq" id="WP_332867855.1">
    <property type="nucleotide sequence ID" value="NZ_JBAFSM010000097.1"/>
</dbReference>
<reference evidence="2 3" key="1">
    <citation type="submission" date="2024-01" db="EMBL/GenBank/DDBJ databases">
        <title>Genomic insights into the taxonomy and metabolism of the cyanobacterium Pannus brasiliensis CCIBt3594.</title>
        <authorList>
            <person name="Machado M."/>
            <person name="Botero N.B."/>
            <person name="Andreote A.P.D."/>
            <person name="Feitosa A.M.T."/>
            <person name="Popin R."/>
            <person name="Sivonen K."/>
            <person name="Fiore M.F."/>
        </authorList>
    </citation>
    <scope>NUCLEOTIDE SEQUENCE [LARGE SCALE GENOMIC DNA]</scope>
    <source>
        <strain evidence="2 3">CCIBt3594</strain>
    </source>
</reference>
<dbReference type="EMBL" id="JBAFSM010000097">
    <property type="protein sequence ID" value="MEG3440380.1"/>
    <property type="molecule type" value="Genomic_DNA"/>
</dbReference>
<evidence type="ECO:0000256" key="1">
    <source>
        <dbReference type="SAM" id="Coils"/>
    </source>
</evidence>
<accession>A0AAW9QXZ3</accession>
<keyword evidence="1" id="KW-0175">Coiled coil</keyword>
<organism evidence="2 3">
    <name type="scientific">Pannus brasiliensis CCIBt3594</name>
    <dbReference type="NCBI Taxonomy" id="1427578"/>
    <lineage>
        <taxon>Bacteria</taxon>
        <taxon>Bacillati</taxon>
        <taxon>Cyanobacteriota</taxon>
        <taxon>Cyanophyceae</taxon>
        <taxon>Oscillatoriophycideae</taxon>
        <taxon>Chroococcales</taxon>
        <taxon>Microcystaceae</taxon>
        <taxon>Pannus</taxon>
    </lineage>
</organism>
<evidence type="ECO:0000313" key="2">
    <source>
        <dbReference type="EMBL" id="MEG3440380.1"/>
    </source>
</evidence>
<name>A0AAW9QXZ3_9CHRO</name>